<keyword evidence="1" id="KW-0812">Transmembrane</keyword>
<dbReference type="EMBL" id="VOBQ01000015">
    <property type="protein sequence ID" value="TWO69519.1"/>
    <property type="molecule type" value="Genomic_DNA"/>
</dbReference>
<reference evidence="3 4" key="1">
    <citation type="submission" date="2019-07" db="EMBL/GenBank/DDBJ databases">
        <title>Caenimonas sedimenti sp. nov., isolated from activated sludge.</title>
        <authorList>
            <person name="Xu J."/>
        </authorList>
    </citation>
    <scope>NUCLEOTIDE SEQUENCE [LARGE SCALE GENOMIC DNA]</scope>
    <source>
        <strain evidence="3 4">HX-9-20</strain>
    </source>
</reference>
<feature type="transmembrane region" description="Helical" evidence="1">
    <location>
        <begin position="55"/>
        <end position="78"/>
    </location>
</feature>
<accession>A0A562ZLR2</accession>
<evidence type="ECO:0000313" key="3">
    <source>
        <dbReference type="EMBL" id="TWO69519.1"/>
    </source>
</evidence>
<organism evidence="3 4">
    <name type="scientific">Caenimonas sedimenti</name>
    <dbReference type="NCBI Taxonomy" id="2596921"/>
    <lineage>
        <taxon>Bacteria</taxon>
        <taxon>Pseudomonadati</taxon>
        <taxon>Pseudomonadota</taxon>
        <taxon>Betaproteobacteria</taxon>
        <taxon>Burkholderiales</taxon>
        <taxon>Comamonadaceae</taxon>
        <taxon>Caenimonas</taxon>
    </lineage>
</organism>
<comment type="caution">
    <text evidence="3">The sequence shown here is derived from an EMBL/GenBank/DDBJ whole genome shotgun (WGS) entry which is preliminary data.</text>
</comment>
<evidence type="ECO:0000256" key="1">
    <source>
        <dbReference type="SAM" id="Phobius"/>
    </source>
</evidence>
<keyword evidence="4" id="KW-1185">Reference proteome</keyword>
<dbReference type="OrthoDB" id="21915at2"/>
<name>A0A562ZLR2_9BURK</name>
<feature type="domain" description="2TM" evidence="2">
    <location>
        <begin position="14"/>
        <end position="75"/>
    </location>
</feature>
<keyword evidence="1" id="KW-0472">Membrane</keyword>
<gene>
    <name evidence="3" type="ORF">FN976_19740</name>
</gene>
<dbReference type="Proteomes" id="UP000318199">
    <property type="component" value="Unassembled WGS sequence"/>
</dbReference>
<proteinExistence type="predicted"/>
<feature type="transmembrane region" description="Helical" evidence="1">
    <location>
        <begin position="23"/>
        <end position="43"/>
    </location>
</feature>
<sequence>MNNATLANAELERQARRRASAKLGWIIHALVFVAVNIMMAILSSMSDRNWAIFPFFGWGIGLAIHGFVVFAITGGGGLHERLLRHERQQLQRDPW</sequence>
<dbReference type="AlphaFoldDB" id="A0A562ZLR2"/>
<dbReference type="Pfam" id="PF13239">
    <property type="entry name" value="2TM"/>
    <property type="match status" value="1"/>
</dbReference>
<dbReference type="RefSeq" id="WP_145894777.1">
    <property type="nucleotide sequence ID" value="NZ_VOBQ01000015.1"/>
</dbReference>
<evidence type="ECO:0000313" key="4">
    <source>
        <dbReference type="Proteomes" id="UP000318199"/>
    </source>
</evidence>
<evidence type="ECO:0000259" key="2">
    <source>
        <dbReference type="Pfam" id="PF13239"/>
    </source>
</evidence>
<dbReference type="InterPro" id="IPR025698">
    <property type="entry name" value="2TM_dom"/>
</dbReference>
<protein>
    <submittedName>
        <fullName evidence="3">2TM domain-containing protein</fullName>
    </submittedName>
</protein>
<keyword evidence="1" id="KW-1133">Transmembrane helix</keyword>